<dbReference type="STRING" id="1123382.SAMN02745221_01349"/>
<dbReference type="AlphaFoldDB" id="A0A1M5P0X6"/>
<dbReference type="EMBL" id="FQWY01000019">
    <property type="protein sequence ID" value="SHG95357.1"/>
    <property type="molecule type" value="Genomic_DNA"/>
</dbReference>
<evidence type="ECO:0000256" key="5">
    <source>
        <dbReference type="ARBA" id="ARBA00022839"/>
    </source>
</evidence>
<sequence>MFFIIGDVCFLKEANNHKMTVWKIKDFSRHKAGQLQDKLGLSWPLAVLLTQRGIDEEAKVHKFLAGGLNDLISPYRMQGINQAVLRIKEAVSRGEKVVIYGDYDVDGICSTVIMLKCLEKLGLKADYYIPDRFSEGYGLNEEAVIKLAEKGYNLLISVDCGITSVKEAETAAQLGMDMIITDHHTPPEVLPEAKAIINPKLDEEEDIMHLAGAGVVFKLAEALIGEEAYHFIELAALATVADIMPLTGDNRIIVKEGLKRMPATRNRGLKALLEKTGLREKEEITPWHLGFIIAPRINSAGRLYKADLAVELFLRDDEAACQEIAEKLCQLNNERKNLEDCICKEVVLKVENEVDLEREKIIVVAGDNWHPGVLGIVASRICERYNRPAVLISWEEGMGRGSGRSTGDINLYEALASCRSELVHFGGHKMAAGLTIERDKFAVFKEKLSAWARDNIDAALLKPVLLIDCEIRPEDINERLLDEIEKLKPYGEGNEIPYFIARKMEVTSAYLVGKDRDHVKMNLNPGNLAAVAFGKPEFMNFPLDKCYHDVVFYLEYNDFRGERTIQLKIKEIKPSFVPDNPYIASSHLNKREWWTGILSPIEEGKPVVLLYPTYRVLKKHALQLELFFRPGVLCAIHGKLAPEERKRRLQYLIKNENKIFLLTQALYDYICKKKLVKDWPYIIKVMDDKAGAGIYYGYDNWEEQMVANIKWKDKWRYSGKKKVLVYANKMSTLKLWQEKIPNVLIEAGEEDVRKRDYMRHVFDALEEGVLLTDGGTGRFIAELDEVVFADMPLSLYETRLVMDQIAAADQINPVFLFSQEKLDEHDIFLKRHYPDAGIVKSVLTYLFRHPGAVLEVELEKLTHEVNKLTDGDLKKQDVAAVLHILSDLDLCQIRKKGSIMEIKLLQPAVATVDIAESPYYLEGLAEKKAFYNWKSRIMELWRGDNDVRNRNDRTGKNN</sequence>
<feature type="domain" description="DHHA1" evidence="7">
    <location>
        <begin position="360"/>
        <end position="453"/>
    </location>
</feature>
<dbReference type="InterPro" id="IPR001667">
    <property type="entry name" value="DDH_dom"/>
</dbReference>
<keyword evidence="3" id="KW-0540">Nuclease</keyword>
<evidence type="ECO:0000313" key="9">
    <source>
        <dbReference type="EMBL" id="SHG95357.1"/>
    </source>
</evidence>
<feature type="domain" description="DDH" evidence="6">
    <location>
        <begin position="96"/>
        <end position="234"/>
    </location>
</feature>
<comment type="similarity">
    <text evidence="1">Belongs to the RecJ family.</text>
</comment>
<dbReference type="OrthoDB" id="9809852at2"/>
<reference evidence="10" key="1">
    <citation type="submission" date="2016-11" db="EMBL/GenBank/DDBJ databases">
        <authorList>
            <person name="Varghese N."/>
            <person name="Submissions S."/>
        </authorList>
    </citation>
    <scope>NUCLEOTIDE SEQUENCE [LARGE SCALE GENOMIC DNA]</scope>
    <source>
        <strain evidence="10">DSM 11003</strain>
    </source>
</reference>
<evidence type="ECO:0000259" key="8">
    <source>
        <dbReference type="Pfam" id="PF17768"/>
    </source>
</evidence>
<organism evidence="9 10">
    <name type="scientific">Thermosyntropha lipolytica DSM 11003</name>
    <dbReference type="NCBI Taxonomy" id="1123382"/>
    <lineage>
        <taxon>Bacteria</taxon>
        <taxon>Bacillati</taxon>
        <taxon>Bacillota</taxon>
        <taxon>Clostridia</taxon>
        <taxon>Eubacteriales</taxon>
        <taxon>Syntrophomonadaceae</taxon>
        <taxon>Thermosyntropha</taxon>
    </lineage>
</organism>
<dbReference type="InterPro" id="IPR038763">
    <property type="entry name" value="DHH_sf"/>
</dbReference>
<dbReference type="NCBIfam" id="TIGR00644">
    <property type="entry name" value="recJ"/>
    <property type="match status" value="1"/>
</dbReference>
<evidence type="ECO:0000259" key="7">
    <source>
        <dbReference type="Pfam" id="PF02272"/>
    </source>
</evidence>
<evidence type="ECO:0000256" key="1">
    <source>
        <dbReference type="ARBA" id="ARBA00005915"/>
    </source>
</evidence>
<dbReference type="Gene3D" id="3.10.310.30">
    <property type="match status" value="1"/>
</dbReference>
<evidence type="ECO:0000256" key="2">
    <source>
        <dbReference type="ARBA" id="ARBA00019841"/>
    </source>
</evidence>
<dbReference type="Proteomes" id="UP000242329">
    <property type="component" value="Unassembled WGS sequence"/>
</dbReference>
<dbReference type="Pfam" id="PF01368">
    <property type="entry name" value="DHH"/>
    <property type="match status" value="1"/>
</dbReference>
<dbReference type="InterPro" id="IPR041122">
    <property type="entry name" value="RecJ_OB"/>
</dbReference>
<evidence type="ECO:0000256" key="3">
    <source>
        <dbReference type="ARBA" id="ARBA00022722"/>
    </source>
</evidence>
<dbReference type="Pfam" id="PF17768">
    <property type="entry name" value="RecJ_OB"/>
    <property type="match status" value="1"/>
</dbReference>
<evidence type="ECO:0000259" key="6">
    <source>
        <dbReference type="Pfam" id="PF01368"/>
    </source>
</evidence>
<evidence type="ECO:0000313" key="10">
    <source>
        <dbReference type="Proteomes" id="UP000242329"/>
    </source>
</evidence>
<dbReference type="Pfam" id="PF02272">
    <property type="entry name" value="DHHA1"/>
    <property type="match status" value="1"/>
</dbReference>
<proteinExistence type="inferred from homology"/>
<accession>A0A1M5P0X6</accession>
<dbReference type="SUPFAM" id="SSF64182">
    <property type="entry name" value="DHH phosphoesterases"/>
    <property type="match status" value="1"/>
</dbReference>
<gene>
    <name evidence="9" type="ORF">SAMN02745221_01349</name>
</gene>
<dbReference type="InterPro" id="IPR004610">
    <property type="entry name" value="RecJ"/>
</dbReference>
<keyword evidence="5 9" id="KW-0269">Exonuclease</keyword>
<name>A0A1M5P0X6_9FIRM</name>
<dbReference type="GO" id="GO:0006310">
    <property type="term" value="P:DNA recombination"/>
    <property type="evidence" value="ECO:0007669"/>
    <property type="project" value="InterPro"/>
</dbReference>
<dbReference type="PANTHER" id="PTHR30255:SF2">
    <property type="entry name" value="SINGLE-STRANDED-DNA-SPECIFIC EXONUCLEASE RECJ"/>
    <property type="match status" value="1"/>
</dbReference>
<dbReference type="GO" id="GO:0003676">
    <property type="term" value="F:nucleic acid binding"/>
    <property type="evidence" value="ECO:0007669"/>
    <property type="project" value="InterPro"/>
</dbReference>
<feature type="domain" description="RecJ OB" evidence="8">
    <location>
        <begin position="467"/>
        <end position="570"/>
    </location>
</feature>
<dbReference type="RefSeq" id="WP_084728379.1">
    <property type="nucleotide sequence ID" value="NZ_FQWY01000019.1"/>
</dbReference>
<protein>
    <recommendedName>
        <fullName evidence="2">Single-stranded-DNA-specific exonuclease RecJ</fullName>
    </recommendedName>
</protein>
<dbReference type="InterPro" id="IPR003156">
    <property type="entry name" value="DHHA1_dom"/>
</dbReference>
<dbReference type="GO" id="GO:0008409">
    <property type="term" value="F:5'-3' exonuclease activity"/>
    <property type="evidence" value="ECO:0007669"/>
    <property type="project" value="InterPro"/>
</dbReference>
<keyword evidence="10" id="KW-1185">Reference proteome</keyword>
<keyword evidence="4" id="KW-0378">Hydrolase</keyword>
<dbReference type="Gene3D" id="3.90.1640.30">
    <property type="match status" value="1"/>
</dbReference>
<evidence type="ECO:0000256" key="4">
    <source>
        <dbReference type="ARBA" id="ARBA00022801"/>
    </source>
</evidence>
<dbReference type="GO" id="GO:0006281">
    <property type="term" value="P:DNA repair"/>
    <property type="evidence" value="ECO:0007669"/>
    <property type="project" value="InterPro"/>
</dbReference>
<dbReference type="PANTHER" id="PTHR30255">
    <property type="entry name" value="SINGLE-STRANDED-DNA-SPECIFIC EXONUCLEASE RECJ"/>
    <property type="match status" value="1"/>
</dbReference>
<dbReference type="InterPro" id="IPR051673">
    <property type="entry name" value="SSDNA_exonuclease_RecJ"/>
</dbReference>